<evidence type="ECO:0000313" key="1">
    <source>
        <dbReference type="EMBL" id="EEU13107.1"/>
    </source>
</evidence>
<dbReference type="Gene3D" id="3.40.50.300">
    <property type="entry name" value="P-loop containing nucleotide triphosphate hydrolases"/>
    <property type="match status" value="1"/>
</dbReference>
<dbReference type="SUPFAM" id="SSF52540">
    <property type="entry name" value="P-loop containing nucleoside triphosphate hydrolases"/>
    <property type="match status" value="1"/>
</dbReference>
<protein>
    <recommendedName>
        <fullName evidence="3">UDP-N-acetylglucosamine kinase</fullName>
    </recommendedName>
</protein>
<reference evidence="1 2" key="1">
    <citation type="submission" date="2009-08" db="EMBL/GenBank/DDBJ databases">
        <authorList>
            <person name="Muzny D."/>
            <person name="Qin X."/>
            <person name="Deng J."/>
            <person name="Jiang H."/>
            <person name="Liu Y."/>
            <person name="Qu J."/>
            <person name="Song X.-Z."/>
            <person name="Zhang L."/>
            <person name="Thornton R."/>
            <person name="Coyle M."/>
            <person name="Francisco L."/>
            <person name="Jackson L."/>
            <person name="Javaid M."/>
            <person name="Korchina V."/>
            <person name="Kovar C."/>
            <person name="Mata R."/>
            <person name="Mathew T."/>
            <person name="Ngo R."/>
            <person name="Nguyen L."/>
            <person name="Nguyen N."/>
            <person name="Okwuonu G."/>
            <person name="Ongeri F."/>
            <person name="Pham C."/>
            <person name="Simmons D."/>
            <person name="Wilczek-Boney K."/>
            <person name="Hale W."/>
            <person name="Jakkamsetti A."/>
            <person name="Pham P."/>
            <person name="Ruth R."/>
            <person name="San Lucas F."/>
            <person name="Warren J."/>
            <person name="Zhang J."/>
            <person name="Zhao Z."/>
            <person name="Zhou C."/>
            <person name="Zhu D."/>
            <person name="Lee S."/>
            <person name="Bess C."/>
            <person name="Blankenburg K."/>
            <person name="Forbes L."/>
            <person name="Fu Q."/>
            <person name="Gubbala S."/>
            <person name="Hirani K."/>
            <person name="Jayaseelan J.C."/>
            <person name="Lara F."/>
            <person name="Munidasa M."/>
            <person name="Palculict T."/>
            <person name="Patil S."/>
            <person name="Pu L.-L."/>
            <person name="Saada N."/>
            <person name="Tang L."/>
            <person name="Weissenberger G."/>
            <person name="Zhu Y."/>
            <person name="Hemphill L."/>
            <person name="Shang Y."/>
            <person name="Youmans B."/>
            <person name="Ayvaz T."/>
            <person name="Ross M."/>
            <person name="Santibanez J."/>
            <person name="Aqrawi P."/>
            <person name="Gross S."/>
            <person name="Joshi V."/>
            <person name="Fowler G."/>
            <person name="Nazareth L."/>
            <person name="Reid J."/>
            <person name="Worley K."/>
            <person name="Petrosino J."/>
            <person name="Highlander S."/>
            <person name="Gibbs R."/>
            <person name="Gibbs R."/>
        </authorList>
    </citation>
    <scope>NUCLEOTIDE SEQUENCE [LARGE SCALE GENOMIC DNA]</scope>
    <source>
        <strain evidence="1 2">ATCC 51170</strain>
    </source>
</reference>
<dbReference type="Proteomes" id="UP000003821">
    <property type="component" value="Unassembled WGS sequence"/>
</dbReference>
<organism evidence="1 2">
    <name type="scientific">Anaerococcus vaginalis ATCC 51170</name>
    <dbReference type="NCBI Taxonomy" id="655811"/>
    <lineage>
        <taxon>Bacteria</taxon>
        <taxon>Bacillati</taxon>
        <taxon>Bacillota</taxon>
        <taxon>Tissierellia</taxon>
        <taxon>Tissierellales</taxon>
        <taxon>Peptoniphilaceae</taxon>
        <taxon>Anaerococcus</taxon>
    </lineage>
</organism>
<accession>C7HSJ1</accession>
<dbReference type="HOGENOM" id="CLU_117056_1_0_9"/>
<name>C7HSJ1_9FIRM</name>
<dbReference type="AlphaFoldDB" id="C7HSJ1"/>
<comment type="caution">
    <text evidence="1">The sequence shown here is derived from an EMBL/GenBank/DDBJ whole genome shotgun (WGS) entry which is preliminary data.</text>
</comment>
<gene>
    <name evidence="1" type="ORF">HMPREF0078_0241</name>
</gene>
<sequence>MLDKNKKCDGGLMKNLIILAGYPATGKTCIINGLMEHNKKLEYISIDEIEEFFYDNLGFKNKKEKNKIYNLSFEFFYMKLKSMMNKNYDIVIDYPFSYLQYPILKELSFKYDYKCITIRLSGDIKEIYKRRVKRDLDESRNPAHLVNSYDKNIKMSLEERKDNLISFEEFIKHCKLREYDKFKLGKLLEIDVTKKYADVDSINEFLDLEMRT</sequence>
<keyword evidence="2" id="KW-1185">Reference proteome</keyword>
<evidence type="ECO:0008006" key="3">
    <source>
        <dbReference type="Google" id="ProtNLM"/>
    </source>
</evidence>
<dbReference type="eggNOG" id="COG4639">
    <property type="taxonomic scope" value="Bacteria"/>
</dbReference>
<evidence type="ECO:0000313" key="2">
    <source>
        <dbReference type="Proteomes" id="UP000003821"/>
    </source>
</evidence>
<dbReference type="InterPro" id="IPR027417">
    <property type="entry name" value="P-loop_NTPase"/>
</dbReference>
<dbReference type="EMBL" id="ACXU01000005">
    <property type="protein sequence ID" value="EEU13107.1"/>
    <property type="molecule type" value="Genomic_DNA"/>
</dbReference>
<proteinExistence type="predicted"/>